<proteinExistence type="predicted"/>
<keyword evidence="4" id="KW-1185">Reference proteome</keyword>
<accession>A0AAN9VGK7</accession>
<evidence type="ECO:0000313" key="3">
    <source>
        <dbReference type="EMBL" id="KAK7790015.1"/>
    </source>
</evidence>
<sequence length="215" mass="23224">MSKIVCYLPFNFSLLIVQIVKKGVEDRGKKAREPNQAFESLMFQFPPDMLKTKLKDLSVEPSENVTNQCREKGPGVTQGSPGRIINFESRCTPGVPHTRSLLQVATESNMSKVAGANSLSKFIATPSASGVSSVGILRIPEPGECAVSANGSPLLVTSSVTDTVNINIPLKNGKKITILPNADVIPNAILDHLDDDVKTQLKLLTNTLSRILKEE</sequence>
<organism evidence="3 4">
    <name type="scientific">Gryllus longicercus</name>
    <dbReference type="NCBI Taxonomy" id="2509291"/>
    <lineage>
        <taxon>Eukaryota</taxon>
        <taxon>Metazoa</taxon>
        <taxon>Ecdysozoa</taxon>
        <taxon>Arthropoda</taxon>
        <taxon>Hexapoda</taxon>
        <taxon>Insecta</taxon>
        <taxon>Pterygota</taxon>
        <taxon>Neoptera</taxon>
        <taxon>Polyneoptera</taxon>
        <taxon>Orthoptera</taxon>
        <taxon>Ensifera</taxon>
        <taxon>Gryllidea</taxon>
        <taxon>Grylloidea</taxon>
        <taxon>Gryllidae</taxon>
        <taxon>Gryllinae</taxon>
        <taxon>Gryllus</taxon>
    </lineage>
</organism>
<dbReference type="InterPro" id="IPR046466">
    <property type="entry name" value="Borealin_C"/>
</dbReference>
<evidence type="ECO:0000313" key="4">
    <source>
        <dbReference type="Proteomes" id="UP001378592"/>
    </source>
</evidence>
<dbReference type="EMBL" id="JAZDUA010000674">
    <property type="protein sequence ID" value="KAK7790015.1"/>
    <property type="molecule type" value="Genomic_DNA"/>
</dbReference>
<reference evidence="3 4" key="1">
    <citation type="submission" date="2024-03" db="EMBL/GenBank/DDBJ databases">
        <title>The genome assembly and annotation of the cricket Gryllus longicercus Weissman &amp; Gray.</title>
        <authorList>
            <person name="Szrajer S."/>
            <person name="Gray D."/>
            <person name="Ylla G."/>
        </authorList>
    </citation>
    <scope>NUCLEOTIDE SEQUENCE [LARGE SCALE GENOMIC DNA]</scope>
    <source>
        <strain evidence="3">DAG 2021-001</strain>
        <tissue evidence="3">Whole body minus gut</tissue>
    </source>
</reference>
<evidence type="ECO:0000259" key="1">
    <source>
        <dbReference type="Pfam" id="PF10512"/>
    </source>
</evidence>
<gene>
    <name evidence="2" type="ORF">R5R35_008583</name>
    <name evidence="3" type="ORF">R5R35_011042</name>
</gene>
<dbReference type="EMBL" id="JAZDUA010000691">
    <property type="protein sequence ID" value="KAK7789924.1"/>
    <property type="molecule type" value="Genomic_DNA"/>
</dbReference>
<comment type="caution">
    <text evidence="3">The sequence shown here is derived from an EMBL/GenBank/DDBJ whole genome shotgun (WGS) entry which is preliminary data.</text>
</comment>
<dbReference type="Proteomes" id="UP001378592">
    <property type="component" value="Unassembled WGS sequence"/>
</dbReference>
<feature type="domain" description="Borealin C-terminal" evidence="1">
    <location>
        <begin position="118"/>
        <end position="213"/>
    </location>
</feature>
<name>A0AAN9VGK7_9ORTH</name>
<dbReference type="Pfam" id="PF10512">
    <property type="entry name" value="Borealin"/>
    <property type="match status" value="1"/>
</dbReference>
<dbReference type="AlphaFoldDB" id="A0AAN9VGK7"/>
<evidence type="ECO:0000313" key="2">
    <source>
        <dbReference type="EMBL" id="KAK7789924.1"/>
    </source>
</evidence>
<protein>
    <recommendedName>
        <fullName evidence="1">Borealin C-terminal domain-containing protein</fullName>
    </recommendedName>
</protein>